<organism evidence="1 2">
    <name type="scientific">Lysinibacillus agricola</name>
    <dbReference type="NCBI Taxonomy" id="2590012"/>
    <lineage>
        <taxon>Bacteria</taxon>
        <taxon>Bacillati</taxon>
        <taxon>Bacillota</taxon>
        <taxon>Bacilli</taxon>
        <taxon>Bacillales</taxon>
        <taxon>Bacillaceae</taxon>
        <taxon>Lysinibacillus</taxon>
    </lineage>
</organism>
<dbReference type="RefSeq" id="WP_053595672.1">
    <property type="nucleotide sequence ID" value="NZ_CP067341.1"/>
</dbReference>
<name>A0ABX7ALS5_9BACI</name>
<dbReference type="Proteomes" id="UP000596049">
    <property type="component" value="Chromosome"/>
</dbReference>
<gene>
    <name evidence="1" type="ORF">FJQ98_16610</name>
</gene>
<evidence type="ECO:0000313" key="2">
    <source>
        <dbReference type="Proteomes" id="UP000596049"/>
    </source>
</evidence>
<reference evidence="1 2" key="1">
    <citation type="submission" date="2020-01" db="EMBL/GenBank/DDBJ databases">
        <authorList>
            <person name="Liu G."/>
            <person name="Liu B."/>
        </authorList>
    </citation>
    <scope>NUCLEOTIDE SEQUENCE [LARGE SCALE GENOMIC DNA]</scope>
    <source>
        <strain evidence="1 2">FJAT-51161</strain>
    </source>
</reference>
<keyword evidence="2" id="KW-1185">Reference proteome</keyword>
<proteinExistence type="predicted"/>
<sequence>MKNYETINEEVFEMNMAKEDNFNNSEVLYYLEEMISMGAEENYESEAYQDIKQHGKVKSSSLKKIKRNMFKLYNEKF</sequence>
<accession>A0ABX7ALS5</accession>
<protein>
    <submittedName>
        <fullName evidence="1">Uncharacterized protein</fullName>
    </submittedName>
</protein>
<evidence type="ECO:0000313" key="1">
    <source>
        <dbReference type="EMBL" id="QQP10868.1"/>
    </source>
</evidence>
<dbReference type="EMBL" id="CP067341">
    <property type="protein sequence ID" value="QQP10868.1"/>
    <property type="molecule type" value="Genomic_DNA"/>
</dbReference>